<dbReference type="EMBL" id="VLTN01000020">
    <property type="protein sequence ID" value="KAA0152631.1"/>
    <property type="molecule type" value="Genomic_DNA"/>
</dbReference>
<keyword evidence="4" id="KW-1185">Reference proteome</keyword>
<reference evidence="3 4" key="1">
    <citation type="submission" date="2019-07" db="EMBL/GenBank/DDBJ databases">
        <title>Genomes of Cafeteria roenbergensis.</title>
        <authorList>
            <person name="Fischer M.G."/>
            <person name="Hackl T."/>
            <person name="Roman M."/>
        </authorList>
    </citation>
    <scope>NUCLEOTIDE SEQUENCE [LARGE SCALE GENOMIC DNA]</scope>
    <source>
        <strain evidence="3 4">BVI</strain>
    </source>
</reference>
<keyword evidence="2" id="KW-0472">Membrane</keyword>
<sequence length="166" mass="18374">MEHASTSSPSSGGGPDQPVSEAGRRKIAEARRNIWKYGVNGMVLGAVAGMAYFPLVRRFRRRWRWGKEGTMAVLGTAAAGSFLAARYKAADLRGILKELRESRIAEEARGFEEIQERFDGEVQRVAESIQSGDAASEWAPHDHEENSASERRSRSSRPRSRAGERA</sequence>
<evidence type="ECO:0000256" key="2">
    <source>
        <dbReference type="SAM" id="Phobius"/>
    </source>
</evidence>
<feature type="region of interest" description="Disordered" evidence="1">
    <location>
        <begin position="1"/>
        <end position="23"/>
    </location>
</feature>
<evidence type="ECO:0000313" key="4">
    <source>
        <dbReference type="Proteomes" id="UP000323011"/>
    </source>
</evidence>
<gene>
    <name evidence="3" type="ORF">FNF29_03858</name>
</gene>
<accession>A0A5A8CLC3</accession>
<feature type="transmembrane region" description="Helical" evidence="2">
    <location>
        <begin position="34"/>
        <end position="55"/>
    </location>
</feature>
<organism evidence="3 4">
    <name type="scientific">Cafeteria roenbergensis</name>
    <name type="common">Marine flagellate</name>
    <dbReference type="NCBI Taxonomy" id="33653"/>
    <lineage>
        <taxon>Eukaryota</taxon>
        <taxon>Sar</taxon>
        <taxon>Stramenopiles</taxon>
        <taxon>Bigyra</taxon>
        <taxon>Opalozoa</taxon>
        <taxon>Bicosoecida</taxon>
        <taxon>Cafeteriaceae</taxon>
        <taxon>Cafeteria</taxon>
    </lineage>
</organism>
<proteinExistence type="predicted"/>
<feature type="region of interest" description="Disordered" evidence="1">
    <location>
        <begin position="125"/>
        <end position="166"/>
    </location>
</feature>
<evidence type="ECO:0000313" key="3">
    <source>
        <dbReference type="EMBL" id="KAA0152631.1"/>
    </source>
</evidence>
<keyword evidence="2" id="KW-0812">Transmembrane</keyword>
<keyword evidence="2" id="KW-1133">Transmembrane helix</keyword>
<dbReference type="Proteomes" id="UP000323011">
    <property type="component" value="Unassembled WGS sequence"/>
</dbReference>
<feature type="compositionally biased region" description="Low complexity" evidence="1">
    <location>
        <begin position="1"/>
        <end position="20"/>
    </location>
</feature>
<evidence type="ECO:0000256" key="1">
    <source>
        <dbReference type="SAM" id="MobiDB-lite"/>
    </source>
</evidence>
<protein>
    <submittedName>
        <fullName evidence="3">Uncharacterized protein</fullName>
    </submittedName>
</protein>
<comment type="caution">
    <text evidence="3">The sequence shown here is derived from an EMBL/GenBank/DDBJ whole genome shotgun (WGS) entry which is preliminary data.</text>
</comment>
<dbReference type="AlphaFoldDB" id="A0A5A8CLC3"/>
<feature type="compositionally biased region" description="Basic and acidic residues" evidence="1">
    <location>
        <begin position="139"/>
        <end position="153"/>
    </location>
</feature>
<name>A0A5A8CLC3_CAFRO</name>